<dbReference type="Proteomes" id="UP001172102">
    <property type="component" value="Unassembled WGS sequence"/>
</dbReference>
<keyword evidence="2" id="KW-1185">Reference proteome</keyword>
<evidence type="ECO:0000313" key="2">
    <source>
        <dbReference type="Proteomes" id="UP001172102"/>
    </source>
</evidence>
<evidence type="ECO:0000313" key="1">
    <source>
        <dbReference type="EMBL" id="KAK0702216.1"/>
    </source>
</evidence>
<gene>
    <name evidence="1" type="ORF">B0H67DRAFT_595308</name>
</gene>
<dbReference type="EMBL" id="JAUKUA010000009">
    <property type="protein sequence ID" value="KAK0702216.1"/>
    <property type="molecule type" value="Genomic_DNA"/>
</dbReference>
<accession>A0AA40DI57</accession>
<dbReference type="AlphaFoldDB" id="A0AA40DI57"/>
<protein>
    <submittedName>
        <fullName evidence="1">Uncharacterized protein</fullName>
    </submittedName>
</protein>
<reference evidence="1" key="1">
    <citation type="submission" date="2023-06" db="EMBL/GenBank/DDBJ databases">
        <title>Genome-scale phylogeny and comparative genomics of the fungal order Sordariales.</title>
        <authorList>
            <consortium name="Lawrence Berkeley National Laboratory"/>
            <person name="Hensen N."/>
            <person name="Bonometti L."/>
            <person name="Westerberg I."/>
            <person name="Brannstrom I.O."/>
            <person name="Guillou S."/>
            <person name="Cros-Aarteil S."/>
            <person name="Calhoun S."/>
            <person name="Haridas S."/>
            <person name="Kuo A."/>
            <person name="Mondo S."/>
            <person name="Pangilinan J."/>
            <person name="Riley R."/>
            <person name="Labutti K."/>
            <person name="Andreopoulos B."/>
            <person name="Lipzen A."/>
            <person name="Chen C."/>
            <person name="Yanf M."/>
            <person name="Daum C."/>
            <person name="Ng V."/>
            <person name="Clum A."/>
            <person name="Steindorff A."/>
            <person name="Ohm R."/>
            <person name="Martin F."/>
            <person name="Silar P."/>
            <person name="Natvig D."/>
            <person name="Lalanne C."/>
            <person name="Gautier V."/>
            <person name="Ament-Velasquez S.L."/>
            <person name="Kruys A."/>
            <person name="Hutchinson M.I."/>
            <person name="Powell A.J."/>
            <person name="Barry K."/>
            <person name="Miller A.N."/>
            <person name="Grigoriev I.V."/>
            <person name="Debuchy R."/>
            <person name="Gladieux P."/>
            <person name="Thoren M.H."/>
            <person name="Johannesson H."/>
        </authorList>
    </citation>
    <scope>NUCLEOTIDE SEQUENCE</scope>
    <source>
        <strain evidence="1">SMH4607-1</strain>
    </source>
</reference>
<name>A0AA40DI57_9PEZI</name>
<organism evidence="1 2">
    <name type="scientific">Lasiosphaeris hirsuta</name>
    <dbReference type="NCBI Taxonomy" id="260670"/>
    <lineage>
        <taxon>Eukaryota</taxon>
        <taxon>Fungi</taxon>
        <taxon>Dikarya</taxon>
        <taxon>Ascomycota</taxon>
        <taxon>Pezizomycotina</taxon>
        <taxon>Sordariomycetes</taxon>
        <taxon>Sordariomycetidae</taxon>
        <taxon>Sordariales</taxon>
        <taxon>Lasiosphaeriaceae</taxon>
        <taxon>Lasiosphaeris</taxon>
    </lineage>
</organism>
<proteinExistence type="predicted"/>
<comment type="caution">
    <text evidence="1">The sequence shown here is derived from an EMBL/GenBank/DDBJ whole genome shotgun (WGS) entry which is preliminary data.</text>
</comment>
<sequence length="74" mass="8554">MFNVSTVRLWAQLLPAHFVKASILNWRPIAFLEQVERGMWEVARFRAYLSHPIALLAGLQGEPLSPNFRLHGRK</sequence>